<dbReference type="Pfam" id="PF18765">
    <property type="entry name" value="Polbeta"/>
    <property type="match status" value="1"/>
</dbReference>
<proteinExistence type="predicted"/>
<evidence type="ECO:0000313" key="2">
    <source>
        <dbReference type="EMBL" id="AMZ73754.1"/>
    </source>
</evidence>
<reference evidence="3" key="1">
    <citation type="submission" date="2016-04" db="EMBL/GenBank/DDBJ databases">
        <authorList>
            <person name="Ray J."/>
            <person name="Price M."/>
            <person name="Deutschbauer A."/>
        </authorList>
    </citation>
    <scope>NUCLEOTIDE SEQUENCE [LARGE SCALE GENOMIC DNA]</scope>
    <source>
        <strain evidence="3">FW300-N2E2</strain>
    </source>
</reference>
<dbReference type="PANTHER" id="PTHR43852:SF2">
    <property type="entry name" value="PROTEIN ADENYLYLTRANSFERASE MNTA"/>
    <property type="match status" value="1"/>
</dbReference>
<dbReference type="AlphaFoldDB" id="A0A160A1R2"/>
<dbReference type="RefSeq" id="WP_063323890.1">
    <property type="nucleotide sequence ID" value="NZ_CP015225.1"/>
</dbReference>
<sequence>MNTQALLTHLQNHLPGLLAVYLFGSHAQGTAGPDSDVDLAVLLSGEVDPVSLWQLSGDLADIAGSPVDLIDLRATTTVMQYQIVTRGQRLWARDVQAGLFECFVLSEKTALDEARAGLLKDIQEEGSVYGR</sequence>
<dbReference type="InterPro" id="IPR043519">
    <property type="entry name" value="NT_sf"/>
</dbReference>
<accession>A0A160A1R2</accession>
<organism evidence="2 3">
    <name type="scientific">Pseudomonas fluorescens</name>
    <dbReference type="NCBI Taxonomy" id="294"/>
    <lineage>
        <taxon>Bacteria</taxon>
        <taxon>Pseudomonadati</taxon>
        <taxon>Pseudomonadota</taxon>
        <taxon>Gammaproteobacteria</taxon>
        <taxon>Pseudomonadales</taxon>
        <taxon>Pseudomonadaceae</taxon>
        <taxon>Pseudomonas</taxon>
    </lineage>
</organism>
<gene>
    <name evidence="2" type="ORF">TK06_22535</name>
</gene>
<dbReference type="SUPFAM" id="SSF81301">
    <property type="entry name" value="Nucleotidyltransferase"/>
    <property type="match status" value="1"/>
</dbReference>
<evidence type="ECO:0000313" key="3">
    <source>
        <dbReference type="Proteomes" id="UP000076083"/>
    </source>
</evidence>
<dbReference type="PANTHER" id="PTHR43852">
    <property type="entry name" value="NUCLEOTIDYLTRANSFERASE"/>
    <property type="match status" value="1"/>
</dbReference>
<dbReference type="EMBL" id="CP015225">
    <property type="protein sequence ID" value="AMZ73754.1"/>
    <property type="molecule type" value="Genomic_DNA"/>
</dbReference>
<protein>
    <submittedName>
        <fullName evidence="2">DNA polymerase subunit beta</fullName>
    </submittedName>
</protein>
<dbReference type="InterPro" id="IPR041633">
    <property type="entry name" value="Polbeta"/>
</dbReference>
<dbReference type="InterPro" id="IPR052930">
    <property type="entry name" value="TA_antitoxin_MntA"/>
</dbReference>
<dbReference type="Proteomes" id="UP000076083">
    <property type="component" value="Chromosome"/>
</dbReference>
<name>A0A160A1R2_PSEFL</name>
<dbReference type="CDD" id="cd05403">
    <property type="entry name" value="NT_KNTase_like"/>
    <property type="match status" value="1"/>
</dbReference>
<evidence type="ECO:0000259" key="1">
    <source>
        <dbReference type="Pfam" id="PF18765"/>
    </source>
</evidence>
<reference evidence="2 3" key="2">
    <citation type="journal article" date="2018" name="Nature">
        <title>Mutant phenotypes for thousands of bacterial genes of unknown function.</title>
        <authorList>
            <person name="Price M.N."/>
            <person name="Wetmore K.M."/>
            <person name="Waters R.J."/>
            <person name="Callaghan M."/>
            <person name="Ray J."/>
            <person name="Liu H."/>
            <person name="Kuehl J.V."/>
            <person name="Melnyk R.A."/>
            <person name="Lamson J.S."/>
            <person name="Suh Y."/>
            <person name="Carlson H.K."/>
            <person name="Esquivel Z."/>
            <person name="Sadeeshkumar H."/>
            <person name="Chakraborty R."/>
            <person name="Zane G.M."/>
            <person name="Rubin B.E."/>
            <person name="Wall J.D."/>
            <person name="Visel A."/>
            <person name="Bristow J."/>
            <person name="Blow M.J."/>
            <person name="Arkin A.P."/>
            <person name="Deutschbauer A.M."/>
        </authorList>
    </citation>
    <scope>NUCLEOTIDE SEQUENCE [LARGE SCALE GENOMIC DNA]</scope>
    <source>
        <strain evidence="2 3">FW300-N2E2</strain>
    </source>
</reference>
<dbReference type="NCBIfam" id="NF047752">
    <property type="entry name" value="MntA_antitoxin"/>
    <property type="match status" value="1"/>
</dbReference>
<feature type="domain" description="Polymerase beta nucleotidyltransferase" evidence="1">
    <location>
        <begin position="10"/>
        <end position="94"/>
    </location>
</feature>
<dbReference type="Gene3D" id="3.30.460.10">
    <property type="entry name" value="Beta Polymerase, domain 2"/>
    <property type="match status" value="1"/>
</dbReference>